<dbReference type="Gene3D" id="3.10.560.10">
    <property type="entry name" value="Outer membrane lipoprotein wza domain like"/>
    <property type="match status" value="1"/>
</dbReference>
<dbReference type="Proteomes" id="UP000305541">
    <property type="component" value="Unassembled WGS sequence"/>
</dbReference>
<dbReference type="SMART" id="SM00278">
    <property type="entry name" value="HhH1"/>
    <property type="match status" value="2"/>
</dbReference>
<feature type="region of interest" description="Disordered" evidence="1">
    <location>
        <begin position="36"/>
        <end position="87"/>
    </location>
</feature>
<evidence type="ECO:0000313" key="4">
    <source>
        <dbReference type="EMBL" id="TLQ04968.1"/>
    </source>
</evidence>
<dbReference type="Gene3D" id="1.10.150.280">
    <property type="entry name" value="AF1531-like domain"/>
    <property type="match status" value="1"/>
</dbReference>
<accession>A0A5R9BW97</accession>
<name>A0A5R9BW97_9LACO</name>
<feature type="transmembrane region" description="Helical" evidence="2">
    <location>
        <begin position="12"/>
        <end position="34"/>
    </location>
</feature>
<dbReference type="GO" id="GO:0015627">
    <property type="term" value="C:type II protein secretion system complex"/>
    <property type="evidence" value="ECO:0007669"/>
    <property type="project" value="TreeGrafter"/>
</dbReference>
<dbReference type="NCBIfam" id="TIGR00426">
    <property type="entry name" value="competence protein ComEA helix-hairpin-helix repeat region"/>
    <property type="match status" value="1"/>
</dbReference>
<dbReference type="AlphaFoldDB" id="A0A5R9BW97"/>
<dbReference type="GO" id="GO:0003677">
    <property type="term" value="F:DNA binding"/>
    <property type="evidence" value="ECO:0007669"/>
    <property type="project" value="InterPro"/>
</dbReference>
<dbReference type="RefSeq" id="WP_138474016.1">
    <property type="nucleotide sequence ID" value="NZ_VBTH01000004.1"/>
</dbReference>
<organism evidence="4 5">
    <name type="scientific">Pediococcus stilesii</name>
    <dbReference type="NCBI Taxonomy" id="331679"/>
    <lineage>
        <taxon>Bacteria</taxon>
        <taxon>Bacillati</taxon>
        <taxon>Bacillota</taxon>
        <taxon>Bacilli</taxon>
        <taxon>Lactobacillales</taxon>
        <taxon>Lactobacillaceae</taxon>
        <taxon>Pediococcus</taxon>
    </lineage>
</organism>
<dbReference type="InterPro" id="IPR019554">
    <property type="entry name" value="Soluble_ligand-bd"/>
</dbReference>
<evidence type="ECO:0000256" key="1">
    <source>
        <dbReference type="SAM" id="MobiDB-lite"/>
    </source>
</evidence>
<dbReference type="InterPro" id="IPR051675">
    <property type="entry name" value="Endo/Exo/Phosphatase_dom_1"/>
</dbReference>
<feature type="compositionally biased region" description="Polar residues" evidence="1">
    <location>
        <begin position="148"/>
        <end position="173"/>
    </location>
</feature>
<dbReference type="InterPro" id="IPR004509">
    <property type="entry name" value="Competence_ComEA_HhH"/>
</dbReference>
<proteinExistence type="predicted"/>
<feature type="domain" description="Helix-hairpin-helix DNA-binding motif class 1" evidence="3">
    <location>
        <begin position="214"/>
        <end position="233"/>
    </location>
</feature>
<feature type="region of interest" description="Disordered" evidence="1">
    <location>
        <begin position="147"/>
        <end position="173"/>
    </location>
</feature>
<feature type="domain" description="Helix-hairpin-helix DNA-binding motif class 1" evidence="3">
    <location>
        <begin position="184"/>
        <end position="203"/>
    </location>
</feature>
<dbReference type="GO" id="GO:0006281">
    <property type="term" value="P:DNA repair"/>
    <property type="evidence" value="ECO:0007669"/>
    <property type="project" value="InterPro"/>
</dbReference>
<dbReference type="SUPFAM" id="SSF47781">
    <property type="entry name" value="RuvA domain 2-like"/>
    <property type="match status" value="1"/>
</dbReference>
<dbReference type="InterPro" id="IPR003583">
    <property type="entry name" value="Hlx-hairpin-Hlx_DNA-bd_motif"/>
</dbReference>
<keyword evidence="2" id="KW-0472">Membrane</keyword>
<dbReference type="Pfam" id="PF12836">
    <property type="entry name" value="HHH_3"/>
    <property type="match status" value="1"/>
</dbReference>
<keyword evidence="2" id="KW-0812">Transmembrane</keyword>
<dbReference type="PANTHER" id="PTHR21180">
    <property type="entry name" value="ENDONUCLEASE/EXONUCLEASE/PHOSPHATASE FAMILY DOMAIN-CONTAINING PROTEIN 1"/>
    <property type="match status" value="1"/>
</dbReference>
<dbReference type="PANTHER" id="PTHR21180:SF32">
    <property type="entry name" value="ENDONUCLEASE_EXONUCLEASE_PHOSPHATASE FAMILY DOMAIN-CONTAINING PROTEIN 1"/>
    <property type="match status" value="1"/>
</dbReference>
<protein>
    <submittedName>
        <fullName evidence="4">Transporter</fullName>
    </submittedName>
</protein>
<keyword evidence="2" id="KW-1133">Transmembrane helix</keyword>
<dbReference type="InterPro" id="IPR010994">
    <property type="entry name" value="RuvA_2-like"/>
</dbReference>
<dbReference type="GO" id="GO:0015628">
    <property type="term" value="P:protein secretion by the type II secretion system"/>
    <property type="evidence" value="ECO:0007669"/>
    <property type="project" value="TreeGrafter"/>
</dbReference>
<dbReference type="EMBL" id="VBTH01000004">
    <property type="protein sequence ID" value="TLQ04968.1"/>
    <property type="molecule type" value="Genomic_DNA"/>
</dbReference>
<evidence type="ECO:0000259" key="3">
    <source>
        <dbReference type="SMART" id="SM00278"/>
    </source>
</evidence>
<reference evidence="4 5" key="1">
    <citation type="submission" date="2019-05" db="EMBL/GenBank/DDBJ databases">
        <title>The metagenome of a microbial culture collection derived from dairy environment covers the genomic content of the human microbiome.</title>
        <authorList>
            <person name="Roder T."/>
            <person name="Wuthrich D."/>
            <person name="Sattari Z."/>
            <person name="Von Ah U."/>
            <person name="Bar C."/>
            <person name="Ronchi F."/>
            <person name="Macpherson A.J."/>
            <person name="Ganal-Vonarburg S.C."/>
            <person name="Bruggmann R."/>
            <person name="Vergeres G."/>
        </authorList>
    </citation>
    <scope>NUCLEOTIDE SEQUENCE [LARGE SCALE GENOMIC DNA]</scope>
    <source>
        <strain evidence="4 5">FAM 18815</strain>
    </source>
</reference>
<feature type="compositionally biased region" description="Polar residues" evidence="1">
    <location>
        <begin position="70"/>
        <end position="83"/>
    </location>
</feature>
<gene>
    <name evidence="4" type="ORF">FEZ51_03390</name>
</gene>
<dbReference type="OrthoDB" id="9790239at2"/>
<dbReference type="Pfam" id="PF10531">
    <property type="entry name" value="SLBB"/>
    <property type="match status" value="1"/>
</dbReference>
<comment type="caution">
    <text evidence="4">The sequence shown here is derived from an EMBL/GenBank/DDBJ whole genome shotgun (WGS) entry which is preliminary data.</text>
</comment>
<evidence type="ECO:0000256" key="2">
    <source>
        <dbReference type="SAM" id="Phobius"/>
    </source>
</evidence>
<sequence length="236" mass="25579">MMEEIWEKYQKQIIITAVAVIIVAMFFSILVGAGKGGQNQQSESSLDVSSSFSMDRSSSMSNGKERRTNSSDPPTKPSKNQKTMVDVKGAVKNPGVYEVKDGMRVIDAVEIAGGMTDSADRKNINMAQQLSDQQVIYVPVKGEMKDTVAQQSENKASGGSAAEQNGSGSSKSTKLVNINSATKEELQSLNGVGEKKADQIINFREEQGEFKTIEDLKKVQGIGQKIFESLQDSITV</sequence>
<feature type="compositionally biased region" description="Low complexity" evidence="1">
    <location>
        <begin position="42"/>
        <end position="61"/>
    </location>
</feature>
<dbReference type="SUPFAM" id="SSF142984">
    <property type="entry name" value="Nqo1 middle domain-like"/>
    <property type="match status" value="1"/>
</dbReference>
<evidence type="ECO:0000313" key="5">
    <source>
        <dbReference type="Proteomes" id="UP000305541"/>
    </source>
</evidence>